<reference evidence="1 2" key="1">
    <citation type="journal article" date="2018" name="Front. Plant Sci.">
        <title>Red Clover (Trifolium pratense) and Zigzag Clover (T. medium) - A Picture of Genomic Similarities and Differences.</title>
        <authorList>
            <person name="Dluhosova J."/>
            <person name="Istvanek J."/>
            <person name="Nedelnik J."/>
            <person name="Repkova J."/>
        </authorList>
    </citation>
    <scope>NUCLEOTIDE SEQUENCE [LARGE SCALE GENOMIC DNA]</scope>
    <source>
        <strain evidence="2">cv. 10/8</strain>
        <tissue evidence="1">Leaf</tissue>
    </source>
</reference>
<proteinExistence type="predicted"/>
<accession>A0A392UUS1</accession>
<dbReference type="AlphaFoldDB" id="A0A392UUS1"/>
<evidence type="ECO:0000313" key="1">
    <source>
        <dbReference type="EMBL" id="MCI78641.1"/>
    </source>
</evidence>
<name>A0A392UUS1_9FABA</name>
<gene>
    <name evidence="1" type="ORF">A2U01_0099912</name>
</gene>
<protein>
    <submittedName>
        <fullName evidence="1">Otubain</fullName>
    </submittedName>
</protein>
<evidence type="ECO:0000313" key="2">
    <source>
        <dbReference type="Proteomes" id="UP000265520"/>
    </source>
</evidence>
<organism evidence="1 2">
    <name type="scientific">Trifolium medium</name>
    <dbReference type="NCBI Taxonomy" id="97028"/>
    <lineage>
        <taxon>Eukaryota</taxon>
        <taxon>Viridiplantae</taxon>
        <taxon>Streptophyta</taxon>
        <taxon>Embryophyta</taxon>
        <taxon>Tracheophyta</taxon>
        <taxon>Spermatophyta</taxon>
        <taxon>Magnoliopsida</taxon>
        <taxon>eudicotyledons</taxon>
        <taxon>Gunneridae</taxon>
        <taxon>Pentapetalae</taxon>
        <taxon>rosids</taxon>
        <taxon>fabids</taxon>
        <taxon>Fabales</taxon>
        <taxon>Fabaceae</taxon>
        <taxon>Papilionoideae</taxon>
        <taxon>50 kb inversion clade</taxon>
        <taxon>NPAAA clade</taxon>
        <taxon>Hologalegina</taxon>
        <taxon>IRL clade</taxon>
        <taxon>Trifolieae</taxon>
        <taxon>Trifolium</taxon>
    </lineage>
</organism>
<feature type="non-terminal residue" evidence="1">
    <location>
        <position position="54"/>
    </location>
</feature>
<sequence length="54" mass="6312">MYDDIMAAWEIILDSETEEEYVDSVVNFREFCAEFPIFVDYVESSILGPVKEKV</sequence>
<dbReference type="EMBL" id="LXQA010955547">
    <property type="protein sequence ID" value="MCI78641.1"/>
    <property type="molecule type" value="Genomic_DNA"/>
</dbReference>
<comment type="caution">
    <text evidence="1">The sequence shown here is derived from an EMBL/GenBank/DDBJ whole genome shotgun (WGS) entry which is preliminary data.</text>
</comment>
<dbReference type="Proteomes" id="UP000265520">
    <property type="component" value="Unassembled WGS sequence"/>
</dbReference>
<keyword evidence="2" id="KW-1185">Reference proteome</keyword>